<protein>
    <submittedName>
        <fullName evidence="1">Uncharacterized protein</fullName>
    </submittedName>
</protein>
<organism evidence="1 2">
    <name type="scientific">Candidatus Hydrogenisulfobacillus filiaventi</name>
    <dbReference type="NCBI Taxonomy" id="2707344"/>
    <lineage>
        <taxon>Bacteria</taxon>
        <taxon>Bacillati</taxon>
        <taxon>Bacillota</taxon>
        <taxon>Clostridia</taxon>
        <taxon>Eubacteriales</taxon>
        <taxon>Clostridiales Family XVII. Incertae Sedis</taxon>
        <taxon>Candidatus Hydrogenisulfobacillus</taxon>
    </lineage>
</organism>
<reference evidence="1 2" key="1">
    <citation type="submission" date="2020-02" db="EMBL/GenBank/DDBJ databases">
        <authorList>
            <person name="Hogendoorn C."/>
        </authorList>
    </citation>
    <scope>NUCLEOTIDE SEQUENCE [LARGE SCALE GENOMIC DNA]</scope>
    <source>
        <strain evidence="1">R501</strain>
    </source>
</reference>
<keyword evidence="2" id="KW-1185">Reference proteome</keyword>
<name>A0A6F8ZKG5_9FIRM</name>
<dbReference type="Proteomes" id="UP000503399">
    <property type="component" value="Chromosome"/>
</dbReference>
<dbReference type="KEGG" id="hfv:R50_2667"/>
<accession>A0A6F8ZKG5</accession>
<sequence length="78" mass="8569">MKRTRPREARAVLALLAAALWVAVLLDAPWPARLTVAVLPLGTVLRSRARARRRLPAPPAEVCLVTRSRNPNRTPVGD</sequence>
<proteinExistence type="predicted"/>
<gene>
    <name evidence="1" type="ORF">R50_2667</name>
</gene>
<evidence type="ECO:0000313" key="2">
    <source>
        <dbReference type="Proteomes" id="UP000503399"/>
    </source>
</evidence>
<evidence type="ECO:0000313" key="1">
    <source>
        <dbReference type="EMBL" id="CAB1130156.1"/>
    </source>
</evidence>
<dbReference type="AlphaFoldDB" id="A0A6F8ZKG5"/>
<dbReference type="EMBL" id="LR778114">
    <property type="protein sequence ID" value="CAB1130156.1"/>
    <property type="molecule type" value="Genomic_DNA"/>
</dbReference>